<name>A0A9P6LA70_9AGAM</name>
<dbReference type="AlphaFoldDB" id="A0A9P6LA70"/>
<dbReference type="Proteomes" id="UP000736335">
    <property type="component" value="Unassembled WGS sequence"/>
</dbReference>
<keyword evidence="2" id="KW-1185">Reference proteome</keyword>
<comment type="caution">
    <text evidence="1">The sequence shown here is derived from an EMBL/GenBank/DDBJ whole genome shotgun (WGS) entry which is preliminary data.</text>
</comment>
<protein>
    <recommendedName>
        <fullName evidence="3">BTB domain-containing protein</fullName>
    </recommendedName>
</protein>
<proteinExistence type="predicted"/>
<evidence type="ECO:0008006" key="3">
    <source>
        <dbReference type="Google" id="ProtNLM"/>
    </source>
</evidence>
<reference evidence="1" key="1">
    <citation type="journal article" date="2020" name="Nat. Commun.">
        <title>Large-scale genome sequencing of mycorrhizal fungi provides insights into the early evolution of symbiotic traits.</title>
        <authorList>
            <person name="Miyauchi S."/>
            <person name="Kiss E."/>
            <person name="Kuo A."/>
            <person name="Drula E."/>
            <person name="Kohler A."/>
            <person name="Sanchez-Garcia M."/>
            <person name="Morin E."/>
            <person name="Andreopoulos B."/>
            <person name="Barry K.W."/>
            <person name="Bonito G."/>
            <person name="Buee M."/>
            <person name="Carver A."/>
            <person name="Chen C."/>
            <person name="Cichocki N."/>
            <person name="Clum A."/>
            <person name="Culley D."/>
            <person name="Crous P.W."/>
            <person name="Fauchery L."/>
            <person name="Girlanda M."/>
            <person name="Hayes R.D."/>
            <person name="Keri Z."/>
            <person name="LaButti K."/>
            <person name="Lipzen A."/>
            <person name="Lombard V."/>
            <person name="Magnuson J."/>
            <person name="Maillard F."/>
            <person name="Murat C."/>
            <person name="Nolan M."/>
            <person name="Ohm R.A."/>
            <person name="Pangilinan J."/>
            <person name="Pereira M.F."/>
            <person name="Perotto S."/>
            <person name="Peter M."/>
            <person name="Pfister S."/>
            <person name="Riley R."/>
            <person name="Sitrit Y."/>
            <person name="Stielow J.B."/>
            <person name="Szollosi G."/>
            <person name="Zifcakova L."/>
            <person name="Stursova M."/>
            <person name="Spatafora J.W."/>
            <person name="Tedersoo L."/>
            <person name="Vaario L.M."/>
            <person name="Yamada A."/>
            <person name="Yan M."/>
            <person name="Wang P."/>
            <person name="Xu J."/>
            <person name="Bruns T."/>
            <person name="Baldrian P."/>
            <person name="Vilgalys R."/>
            <person name="Dunand C."/>
            <person name="Henrissat B."/>
            <person name="Grigoriev I.V."/>
            <person name="Hibbett D."/>
            <person name="Nagy L.G."/>
            <person name="Martin F.M."/>
        </authorList>
    </citation>
    <scope>NUCLEOTIDE SEQUENCE</scope>
    <source>
        <strain evidence="1">UH-Tt-Lm1</strain>
    </source>
</reference>
<evidence type="ECO:0000313" key="1">
    <source>
        <dbReference type="EMBL" id="KAF9789552.1"/>
    </source>
</evidence>
<evidence type="ECO:0000313" key="2">
    <source>
        <dbReference type="Proteomes" id="UP000736335"/>
    </source>
</evidence>
<dbReference type="EMBL" id="WIUZ02000003">
    <property type="protein sequence ID" value="KAF9789552.1"/>
    <property type="molecule type" value="Genomic_DNA"/>
</dbReference>
<sequence length="336" mass="36914">MSDITMPPTPPPTQNSQEQWVIRRNGQAIRHAHFYDTGKTLRDPVILQAEDTLYRQSAHSLSRVSNFFASAFSISGITSPEEGTSDDCPIFLPSSVTCADFEVLLWFQIDYNPDPSQDTLLRAISISRRWSVQSLYNYAFDHFKRKFESGNIHPAIVLGVAREYGIPALISPAVRALASPDISLSSWSVNLDIILHMSVVDIGAIGRMKERLLDTRTALCTPPPDIHDQGTCSGTNRTLCSASWRSFWASEVVPQLLGTNGKDASRLQEVRDGVMNAKVLGMMGKCITQTVTGAIGKPAWKAEAKITDGAVKLLMVEERGMLAAGDISDDEVKMAE</sequence>
<dbReference type="OrthoDB" id="2938294at2759"/>
<reference evidence="1" key="2">
    <citation type="submission" date="2020-11" db="EMBL/GenBank/DDBJ databases">
        <authorList>
            <consortium name="DOE Joint Genome Institute"/>
            <person name="Kuo A."/>
            <person name="Miyauchi S."/>
            <person name="Kiss E."/>
            <person name="Drula E."/>
            <person name="Kohler A."/>
            <person name="Sanchez-Garcia M."/>
            <person name="Andreopoulos B."/>
            <person name="Barry K.W."/>
            <person name="Bonito G."/>
            <person name="Buee M."/>
            <person name="Carver A."/>
            <person name="Chen C."/>
            <person name="Cichocki N."/>
            <person name="Clum A."/>
            <person name="Culley D."/>
            <person name="Crous P.W."/>
            <person name="Fauchery L."/>
            <person name="Girlanda M."/>
            <person name="Hayes R."/>
            <person name="Keri Z."/>
            <person name="Labutti K."/>
            <person name="Lipzen A."/>
            <person name="Lombard V."/>
            <person name="Magnuson J."/>
            <person name="Maillard F."/>
            <person name="Morin E."/>
            <person name="Murat C."/>
            <person name="Nolan M."/>
            <person name="Ohm R."/>
            <person name="Pangilinan J."/>
            <person name="Pereira M."/>
            <person name="Perotto S."/>
            <person name="Peter M."/>
            <person name="Riley R."/>
            <person name="Sitrit Y."/>
            <person name="Stielow B."/>
            <person name="Szollosi G."/>
            <person name="Zifcakova L."/>
            <person name="Stursova M."/>
            <person name="Spatafora J.W."/>
            <person name="Tedersoo L."/>
            <person name="Vaario L.-M."/>
            <person name="Yamada A."/>
            <person name="Yan M."/>
            <person name="Wang P."/>
            <person name="Xu J."/>
            <person name="Bruns T."/>
            <person name="Baldrian P."/>
            <person name="Vilgalys R."/>
            <person name="Henrissat B."/>
            <person name="Grigoriev I.V."/>
            <person name="Hibbett D."/>
            <person name="Nagy L.G."/>
            <person name="Martin F.M."/>
        </authorList>
    </citation>
    <scope>NUCLEOTIDE SEQUENCE</scope>
    <source>
        <strain evidence="1">UH-Tt-Lm1</strain>
    </source>
</reference>
<gene>
    <name evidence="1" type="ORF">BJ322DRAFT_1105410</name>
</gene>
<accession>A0A9P6LA70</accession>
<organism evidence="1 2">
    <name type="scientific">Thelephora terrestris</name>
    <dbReference type="NCBI Taxonomy" id="56493"/>
    <lineage>
        <taxon>Eukaryota</taxon>
        <taxon>Fungi</taxon>
        <taxon>Dikarya</taxon>
        <taxon>Basidiomycota</taxon>
        <taxon>Agaricomycotina</taxon>
        <taxon>Agaricomycetes</taxon>
        <taxon>Thelephorales</taxon>
        <taxon>Thelephoraceae</taxon>
        <taxon>Thelephora</taxon>
    </lineage>
</organism>